<evidence type="ECO:0000259" key="1">
    <source>
        <dbReference type="Pfam" id="PF25372"/>
    </source>
</evidence>
<dbReference type="GO" id="GO:0031146">
    <property type="term" value="P:SCF-dependent proteasomal ubiquitin-dependent protein catabolic process"/>
    <property type="evidence" value="ECO:0007669"/>
    <property type="project" value="TreeGrafter"/>
</dbReference>
<dbReference type="PANTHER" id="PTHR13318:SF95">
    <property type="entry name" value="F-BOX PROTEIN YLR352W"/>
    <property type="match status" value="1"/>
</dbReference>
<dbReference type="Pfam" id="PF25372">
    <property type="entry name" value="DUF7885"/>
    <property type="match status" value="1"/>
</dbReference>
<keyword evidence="3" id="KW-1185">Reference proteome</keyword>
<feature type="domain" description="F-box/LRR-repeat protein 15-like leucin rich repeat" evidence="1">
    <location>
        <begin position="122"/>
        <end position="299"/>
    </location>
</feature>
<evidence type="ECO:0000313" key="3">
    <source>
        <dbReference type="Proteomes" id="UP000824469"/>
    </source>
</evidence>
<dbReference type="InterPro" id="IPR057207">
    <property type="entry name" value="FBXL15_LRR"/>
</dbReference>
<evidence type="ECO:0000313" key="2">
    <source>
        <dbReference type="EMBL" id="KAH9328111.1"/>
    </source>
</evidence>
<feature type="non-terminal residue" evidence="2">
    <location>
        <position position="367"/>
    </location>
</feature>
<dbReference type="InterPro" id="IPR006553">
    <property type="entry name" value="Leu-rich_rpt_Cys-con_subtyp"/>
</dbReference>
<dbReference type="SMART" id="SM00367">
    <property type="entry name" value="LRR_CC"/>
    <property type="match status" value="7"/>
</dbReference>
<dbReference type="OMA" id="PRYCHLK"/>
<sequence>IISTRLPQRDVITLLRVSPRCRQLLESHHPLWKVLDLHEMNKGGERLIAALSLSRYKNIEEINLEFSQDMEDKHLLSLKGMSLQKLNHLNLNGCQKVTDNGVEAVTLVCPKLKSLSIYWNVRVTDQGIKYLVRNCHEILSFNLSGCKNITDQSLHLLANHYKEIKHLNLTRCVKLTDSGLVQLLDSCRSIEDLNLYADSSFTDKSYEKISNLTELRVLDLCGAQYISDQGLLSIAECRKLVSLNLTWCICVTDVGVKAIAQYCPSLEFLSLFGILGVTDSSLETLSKFCSDKLTTLDVNGCINIKKRSKSELLELFPKLTCFKLQMVVVCEWAYSLCEFCVKGGFSVPCSRCSYCPQHYTVNNTTLQ</sequence>
<dbReference type="InterPro" id="IPR001611">
    <property type="entry name" value="Leu-rich_rpt"/>
</dbReference>
<dbReference type="InterPro" id="IPR032675">
    <property type="entry name" value="LRR_dom_sf"/>
</dbReference>
<dbReference type="AlphaFoldDB" id="A0AA38GS86"/>
<dbReference type="SUPFAM" id="SSF52047">
    <property type="entry name" value="RNI-like"/>
    <property type="match status" value="1"/>
</dbReference>
<name>A0AA38GS86_TAXCH</name>
<dbReference type="Proteomes" id="UP000824469">
    <property type="component" value="Unassembled WGS sequence"/>
</dbReference>
<organism evidence="2 3">
    <name type="scientific">Taxus chinensis</name>
    <name type="common">Chinese yew</name>
    <name type="synonym">Taxus wallichiana var. chinensis</name>
    <dbReference type="NCBI Taxonomy" id="29808"/>
    <lineage>
        <taxon>Eukaryota</taxon>
        <taxon>Viridiplantae</taxon>
        <taxon>Streptophyta</taxon>
        <taxon>Embryophyta</taxon>
        <taxon>Tracheophyta</taxon>
        <taxon>Spermatophyta</taxon>
        <taxon>Pinopsida</taxon>
        <taxon>Pinidae</taxon>
        <taxon>Conifers II</taxon>
        <taxon>Cupressales</taxon>
        <taxon>Taxaceae</taxon>
        <taxon>Taxus</taxon>
    </lineage>
</organism>
<reference evidence="2 3" key="1">
    <citation type="journal article" date="2021" name="Nat. Plants">
        <title>The Taxus genome provides insights into paclitaxel biosynthesis.</title>
        <authorList>
            <person name="Xiong X."/>
            <person name="Gou J."/>
            <person name="Liao Q."/>
            <person name="Li Y."/>
            <person name="Zhou Q."/>
            <person name="Bi G."/>
            <person name="Li C."/>
            <person name="Du R."/>
            <person name="Wang X."/>
            <person name="Sun T."/>
            <person name="Guo L."/>
            <person name="Liang H."/>
            <person name="Lu P."/>
            <person name="Wu Y."/>
            <person name="Zhang Z."/>
            <person name="Ro D.K."/>
            <person name="Shang Y."/>
            <person name="Huang S."/>
            <person name="Yan J."/>
        </authorList>
    </citation>
    <scope>NUCLEOTIDE SEQUENCE [LARGE SCALE GENOMIC DNA]</scope>
    <source>
        <strain evidence="2">Ta-2019</strain>
    </source>
</reference>
<dbReference type="Gene3D" id="3.80.10.10">
    <property type="entry name" value="Ribonuclease Inhibitor"/>
    <property type="match status" value="2"/>
</dbReference>
<dbReference type="GO" id="GO:0019005">
    <property type="term" value="C:SCF ubiquitin ligase complex"/>
    <property type="evidence" value="ECO:0007669"/>
    <property type="project" value="TreeGrafter"/>
</dbReference>
<dbReference type="PANTHER" id="PTHR13318">
    <property type="entry name" value="PARTNER OF PAIRED, ISOFORM B-RELATED"/>
    <property type="match status" value="1"/>
</dbReference>
<dbReference type="FunFam" id="3.80.10.10:FF:000535">
    <property type="entry name" value="Leucine Rich Repeat family protein"/>
    <property type="match status" value="1"/>
</dbReference>
<proteinExistence type="predicted"/>
<protein>
    <recommendedName>
        <fullName evidence="1">F-box/LRR-repeat protein 15-like leucin rich repeat domain-containing protein</fullName>
    </recommendedName>
</protein>
<gene>
    <name evidence="2" type="ORF">KI387_000219</name>
</gene>
<accession>A0AA38GS86</accession>
<feature type="non-terminal residue" evidence="2">
    <location>
        <position position="1"/>
    </location>
</feature>
<comment type="caution">
    <text evidence="2">The sequence shown here is derived from an EMBL/GenBank/DDBJ whole genome shotgun (WGS) entry which is preliminary data.</text>
</comment>
<dbReference type="EMBL" id="JAHRHJ020000001">
    <property type="protein sequence ID" value="KAH9328111.1"/>
    <property type="molecule type" value="Genomic_DNA"/>
</dbReference>
<dbReference type="Pfam" id="PF13516">
    <property type="entry name" value="LRR_6"/>
    <property type="match status" value="1"/>
</dbReference>